<name>A0ABM5R9F7_STRLI</name>
<dbReference type="EMBL" id="CP009124">
    <property type="protein sequence ID" value="AIJ17118.1"/>
    <property type="molecule type" value="Genomic_DNA"/>
</dbReference>
<sequence length="285" mass="30828">MTAPPAQGRTHVTRRPAPFAMGPDQNTGADVVLYAISDHTSTAVVTLTSLRAFAARQGFNVVHEVYDLTSLHVPARRRAGWRTVERVITSRRAAGLVAPAANHISAVPAQQSALRRWLLSVSAFAAYLDDVRKTAHRRPVAADRLERHQSYTCSPNELGTLRNDARTHLTLVGWPGDLATAIQVLTCLTHIPVARAPLAGTASSAAILRLTVTEREELVIELQAPQACTDRAAASLTARSLTQARLLGAEISCGLSDGARATTVRARLRPSSPDHRVRSAGRRWR</sequence>
<gene>
    <name evidence="2" type="ORF">SLIV_31150</name>
</gene>
<organism evidence="2 3">
    <name type="scientific">Streptomyces lividans TK24</name>
    <dbReference type="NCBI Taxonomy" id="457428"/>
    <lineage>
        <taxon>Bacteria</taxon>
        <taxon>Bacillati</taxon>
        <taxon>Actinomycetota</taxon>
        <taxon>Actinomycetes</taxon>
        <taxon>Kitasatosporales</taxon>
        <taxon>Streptomycetaceae</taxon>
        <taxon>Streptomyces</taxon>
    </lineage>
</organism>
<dbReference type="Proteomes" id="UP000028682">
    <property type="component" value="Chromosome"/>
</dbReference>
<evidence type="ECO:0000313" key="2">
    <source>
        <dbReference type="EMBL" id="AIJ17118.1"/>
    </source>
</evidence>
<proteinExistence type="predicted"/>
<protein>
    <recommendedName>
        <fullName evidence="4">Regulatory protein</fullName>
    </recommendedName>
</protein>
<evidence type="ECO:0008006" key="4">
    <source>
        <dbReference type="Google" id="ProtNLM"/>
    </source>
</evidence>
<evidence type="ECO:0000313" key="3">
    <source>
        <dbReference type="Proteomes" id="UP000028682"/>
    </source>
</evidence>
<evidence type="ECO:0000256" key="1">
    <source>
        <dbReference type="SAM" id="MobiDB-lite"/>
    </source>
</evidence>
<reference evidence="3" key="1">
    <citation type="submission" date="2014-08" db="EMBL/GenBank/DDBJ databases">
        <title>Complete genome sequence of Streptomyces lividans TK24.</title>
        <authorList>
            <consortium name="StrepSynth"/>
            <person name="Ruckert C."/>
            <person name="Fridjonson O.H."/>
            <person name="Lambert C."/>
            <person name="van Wezel G.P."/>
            <person name="Bernaerts K."/>
            <person name="Anne J."/>
            <person name="Economou A."/>
            <person name="Kalinowski J."/>
        </authorList>
    </citation>
    <scope>NUCLEOTIDE SEQUENCE [LARGE SCALE GENOMIC DNA]</scope>
    <source>
        <strain evidence="3">TK24</strain>
    </source>
</reference>
<keyword evidence="3" id="KW-1185">Reference proteome</keyword>
<accession>A0ABM5R9F7</accession>
<feature type="region of interest" description="Disordered" evidence="1">
    <location>
        <begin position="1"/>
        <end position="21"/>
    </location>
</feature>